<feature type="domain" description="CUB" evidence="6">
    <location>
        <begin position="19"/>
        <end position="136"/>
    </location>
</feature>
<keyword evidence="2" id="KW-1015">Disulfide bond</keyword>
<feature type="domain" description="CUB" evidence="6">
    <location>
        <begin position="388"/>
        <end position="501"/>
    </location>
</feature>
<feature type="domain" description="CUB" evidence="6">
    <location>
        <begin position="638"/>
        <end position="754"/>
    </location>
</feature>
<dbReference type="PANTHER" id="PTHR24251">
    <property type="entry name" value="OVOCHYMASE-RELATED"/>
    <property type="match status" value="1"/>
</dbReference>
<dbReference type="PROSITE" id="PS01180">
    <property type="entry name" value="CUB"/>
    <property type="match status" value="7"/>
</dbReference>
<keyword evidence="1" id="KW-0677">Repeat</keyword>
<accession>A0A2B4RM08</accession>
<dbReference type="SUPFAM" id="SSF49854">
    <property type="entry name" value="Spermadhesin, CUB domain"/>
    <property type="match status" value="7"/>
</dbReference>
<evidence type="ECO:0000256" key="4">
    <source>
        <dbReference type="SAM" id="Phobius"/>
    </source>
</evidence>
<feature type="domain" description="CUB" evidence="6">
    <location>
        <begin position="142"/>
        <end position="254"/>
    </location>
</feature>
<dbReference type="Pfam" id="PF00431">
    <property type="entry name" value="CUB"/>
    <property type="match status" value="6"/>
</dbReference>
<feature type="chain" id="PRO_5012654139" evidence="5">
    <location>
        <begin position="21"/>
        <end position="942"/>
    </location>
</feature>
<evidence type="ECO:0000313" key="7">
    <source>
        <dbReference type="EMBL" id="PFX19454.1"/>
    </source>
</evidence>
<organism evidence="7 8">
    <name type="scientific">Stylophora pistillata</name>
    <name type="common">Smooth cauliflower coral</name>
    <dbReference type="NCBI Taxonomy" id="50429"/>
    <lineage>
        <taxon>Eukaryota</taxon>
        <taxon>Metazoa</taxon>
        <taxon>Cnidaria</taxon>
        <taxon>Anthozoa</taxon>
        <taxon>Hexacorallia</taxon>
        <taxon>Scleractinia</taxon>
        <taxon>Astrocoeniina</taxon>
        <taxon>Pocilloporidae</taxon>
        <taxon>Stylophora</taxon>
    </lineage>
</organism>
<dbReference type="Proteomes" id="UP000225706">
    <property type="component" value="Unassembled WGS sequence"/>
</dbReference>
<evidence type="ECO:0000313" key="8">
    <source>
        <dbReference type="Proteomes" id="UP000225706"/>
    </source>
</evidence>
<feature type="domain" description="CUB" evidence="6">
    <location>
        <begin position="510"/>
        <end position="630"/>
    </location>
</feature>
<evidence type="ECO:0000259" key="6">
    <source>
        <dbReference type="PROSITE" id="PS01180"/>
    </source>
</evidence>
<keyword evidence="8" id="KW-1185">Reference proteome</keyword>
<keyword evidence="4" id="KW-1133">Transmembrane helix</keyword>
<dbReference type="CDD" id="cd00041">
    <property type="entry name" value="CUB"/>
    <property type="match status" value="7"/>
</dbReference>
<evidence type="ECO:0000256" key="5">
    <source>
        <dbReference type="SAM" id="SignalP"/>
    </source>
</evidence>
<protein>
    <submittedName>
        <fullName evidence="7">Cubilin</fullName>
    </submittedName>
</protein>
<feature type="domain" description="CUB" evidence="6">
    <location>
        <begin position="763"/>
        <end position="880"/>
    </location>
</feature>
<comment type="caution">
    <text evidence="7">The sequence shown here is derived from an EMBL/GenBank/DDBJ whole genome shotgun (WGS) entry which is preliminary data.</text>
</comment>
<dbReference type="SMART" id="SM00042">
    <property type="entry name" value="CUB"/>
    <property type="match status" value="7"/>
</dbReference>
<keyword evidence="4" id="KW-0812">Transmembrane</keyword>
<comment type="caution">
    <text evidence="3">Lacks conserved residue(s) required for the propagation of feature annotation.</text>
</comment>
<dbReference type="AlphaFoldDB" id="A0A2B4RM08"/>
<dbReference type="Gene3D" id="2.60.120.290">
    <property type="entry name" value="Spermadhesin, CUB domain"/>
    <property type="match status" value="7"/>
</dbReference>
<sequence length="942" mass="104751">MLVYCGLCVLFKVLTAGACSENQQSTVTLTERNGTIFPGYFPKNATCNWIISAPVGNVFRILLTVYVNSQKLPCSGNFVKIYNGNNVGSDVMFEHDCSRKRDFSGYFFSSGHNVLLEVKTGGVERSTALSLTYAIFAKQELCSTNSTLDAPLSPMERNFTSPYYPDGYPLNTTCGWYITAPQGHVVKLLITQQLDVRDSVEVFDVDGSQLIPIDLPKNELYSKFQSVFVVFKSDQSPRTFLNEEKGILVRYSAVRKVTTCSFGNSYDENMNIFFGDSSGTIETPGYPSGYNDTLINECSWKIIVPSEKVVRIEFTSYRLGQYDYAEIADRINGLLPISISLSGTKPSFKFYSTGRELSIKVRALSLQQSGPGFIADYAAVPAVASGTCVLRKNSVLDMTGEGRSFSTRGYPFIAEQGTCTWNVTVNPGEFIKLTFWNIKGRCAENFIKVFDGTNSTPISLGKFCKKSSDLVYSRGNNLMIEYTSRSSKKVTGGFFATYQSIQAIPANYSCQITRYESRRVEMKDFAGEFASYNYPLPYSNDVKCLWVIERQAGHVIRLTFQFFDLQQSEDCEGDYVKIEQGSYSWRTPVGKFCGSSLPDVIQVNDSNMYVDFVSDSSGKYPGFHASYQILPDPAMGPCKNPFQNNVISLTGEKGVIFSPVYPRRFSDSIRCTWIITVSERRFVKLRIKSFDLIDCSQSSLTIRDGRSSWSDLLKSFCDGNFESSVFSSSRHLWVQFVSVQNRVGASFYAEFEVVNQVPASFACTASSQRVAFTSETGSLASYNYPLPYDDASECVWIIRVDNDNNIKLSFDSFNLSQSDECSEDYVEVRDGQFDTSDLLGKYCGSQKPSAITSDDWELRVAFRSSGKTKYPGFKATFETKRSTGAILKIVGICVGALSAVIGIIGACLKYGSCCKSDEARVVRGTFGDEAEGVPLQEESTKV</sequence>
<reference evidence="8" key="1">
    <citation type="journal article" date="2017" name="bioRxiv">
        <title>Comparative analysis of the genomes of Stylophora pistillata and Acropora digitifera provides evidence for extensive differences between species of corals.</title>
        <authorList>
            <person name="Voolstra C.R."/>
            <person name="Li Y."/>
            <person name="Liew Y.J."/>
            <person name="Baumgarten S."/>
            <person name="Zoccola D."/>
            <person name="Flot J.-F."/>
            <person name="Tambutte S."/>
            <person name="Allemand D."/>
            <person name="Aranda M."/>
        </authorList>
    </citation>
    <scope>NUCLEOTIDE SEQUENCE [LARGE SCALE GENOMIC DNA]</scope>
</reference>
<evidence type="ECO:0000256" key="2">
    <source>
        <dbReference type="ARBA" id="ARBA00023157"/>
    </source>
</evidence>
<proteinExistence type="predicted"/>
<dbReference type="EMBL" id="LSMT01000359">
    <property type="protein sequence ID" value="PFX19454.1"/>
    <property type="molecule type" value="Genomic_DNA"/>
</dbReference>
<gene>
    <name evidence="7" type="primary">CUBN</name>
    <name evidence="7" type="ORF">AWC38_SpisGene16138</name>
</gene>
<feature type="domain" description="CUB" evidence="6">
    <location>
        <begin position="260"/>
        <end position="380"/>
    </location>
</feature>
<keyword evidence="4" id="KW-0472">Membrane</keyword>
<feature type="transmembrane region" description="Helical" evidence="4">
    <location>
        <begin position="885"/>
        <end position="908"/>
    </location>
</feature>
<name>A0A2B4RM08_STYPI</name>
<dbReference type="FunFam" id="2.60.120.290:FF:000005">
    <property type="entry name" value="Procollagen C-endopeptidase enhancer 1"/>
    <property type="match status" value="1"/>
</dbReference>
<evidence type="ECO:0000256" key="1">
    <source>
        <dbReference type="ARBA" id="ARBA00022737"/>
    </source>
</evidence>
<evidence type="ECO:0000256" key="3">
    <source>
        <dbReference type="PROSITE-ProRule" id="PRU00059"/>
    </source>
</evidence>
<keyword evidence="5" id="KW-0732">Signal</keyword>
<dbReference type="InterPro" id="IPR035914">
    <property type="entry name" value="Sperma_CUB_dom_sf"/>
</dbReference>
<dbReference type="FunFam" id="2.60.120.290:FF:000013">
    <property type="entry name" value="Membrane frizzled-related protein"/>
    <property type="match status" value="1"/>
</dbReference>
<dbReference type="InterPro" id="IPR000859">
    <property type="entry name" value="CUB_dom"/>
</dbReference>
<feature type="signal peptide" evidence="5">
    <location>
        <begin position="1"/>
        <end position="20"/>
    </location>
</feature>
<dbReference type="OrthoDB" id="5960476at2759"/>